<dbReference type="EMBL" id="JBHRSD010000010">
    <property type="protein sequence ID" value="MFC3031717.1"/>
    <property type="molecule type" value="Genomic_DNA"/>
</dbReference>
<evidence type="ECO:0000313" key="1">
    <source>
        <dbReference type="EMBL" id="MFC3031717.1"/>
    </source>
</evidence>
<name>A0ABV7CGK2_9GAMM</name>
<keyword evidence="2" id="KW-1185">Reference proteome</keyword>
<protein>
    <submittedName>
        <fullName evidence="1">Uncharacterized protein</fullName>
    </submittedName>
</protein>
<evidence type="ECO:0000313" key="2">
    <source>
        <dbReference type="Proteomes" id="UP001595453"/>
    </source>
</evidence>
<dbReference type="RefSeq" id="WP_377121238.1">
    <property type="nucleotide sequence ID" value="NZ_JBHRSD010000010.1"/>
</dbReference>
<reference evidence="2" key="1">
    <citation type="journal article" date="2019" name="Int. J. Syst. Evol. Microbiol.">
        <title>The Global Catalogue of Microorganisms (GCM) 10K type strain sequencing project: providing services to taxonomists for standard genome sequencing and annotation.</title>
        <authorList>
            <consortium name="The Broad Institute Genomics Platform"/>
            <consortium name="The Broad Institute Genome Sequencing Center for Infectious Disease"/>
            <person name="Wu L."/>
            <person name="Ma J."/>
        </authorList>
    </citation>
    <scope>NUCLEOTIDE SEQUENCE [LARGE SCALE GENOMIC DNA]</scope>
    <source>
        <strain evidence="2">KCTC 42730</strain>
    </source>
</reference>
<organism evidence="1 2">
    <name type="scientific">Pseudoalteromonas fenneropenaei</name>
    <dbReference type="NCBI Taxonomy" id="1737459"/>
    <lineage>
        <taxon>Bacteria</taxon>
        <taxon>Pseudomonadati</taxon>
        <taxon>Pseudomonadota</taxon>
        <taxon>Gammaproteobacteria</taxon>
        <taxon>Alteromonadales</taxon>
        <taxon>Pseudoalteromonadaceae</taxon>
        <taxon>Pseudoalteromonas</taxon>
    </lineage>
</organism>
<dbReference type="Proteomes" id="UP001595453">
    <property type="component" value="Unassembled WGS sequence"/>
</dbReference>
<sequence length="62" mass="6721">MKLNLAKKSMKNLSKKALLPNAATPQVGGGALTREELGCMTDERLCIPETELCQTGAVRCRM</sequence>
<accession>A0ABV7CGK2</accession>
<proteinExistence type="predicted"/>
<comment type="caution">
    <text evidence="1">The sequence shown here is derived from an EMBL/GenBank/DDBJ whole genome shotgun (WGS) entry which is preliminary data.</text>
</comment>
<gene>
    <name evidence="1" type="ORF">ACFOEE_04190</name>
</gene>